<dbReference type="PROSITE" id="PS50294">
    <property type="entry name" value="WD_REPEATS_REGION"/>
    <property type="match status" value="1"/>
</dbReference>
<dbReference type="SMART" id="SM00320">
    <property type="entry name" value="WD40"/>
    <property type="match status" value="3"/>
</dbReference>
<sequence length="301" mass="32434">MNLSVLGCLCDGPLPTVVASLLVVSASASCVWFTCCPCGVFSGMCSSPICIIVSSFKATTSRAVCQLSREFVGHRDGIWDVSITKTQPVVMGTASADHTALLWSMESGRSLLKYTGHQGSVNSIKFHPTEQMALTASGDQTAHIWRFMVQLPTPQSTADSSQTPYEEEVECSDKDEADTEPEGLCECPCVRAPSTTLRSHQGVVIAADWLVGGRQAVTASWDRAANLYDVETSELVHSLTGYVSELMHLVFTEVFSEPAPFIEELKTVPVPKDLSAQFEEVSKGDVIAAHVVEGQARLTRG</sequence>
<dbReference type="PANTHER" id="PTHR19855:SF12">
    <property type="entry name" value="WD REPEAT-CONTAINING PROTEIN 37"/>
    <property type="match status" value="1"/>
</dbReference>
<accession>A0AAV2JYK1</accession>
<dbReference type="AlphaFoldDB" id="A0AAV2JYK1"/>
<dbReference type="Gene3D" id="2.130.10.10">
    <property type="entry name" value="YVTN repeat-like/Quinoprotein amine dehydrogenase"/>
    <property type="match status" value="2"/>
</dbReference>
<dbReference type="PROSITE" id="PS50082">
    <property type="entry name" value="WD_REPEATS_2"/>
    <property type="match status" value="3"/>
</dbReference>
<reference evidence="7 8" key="1">
    <citation type="submission" date="2024-04" db="EMBL/GenBank/DDBJ databases">
        <authorList>
            <person name="Waldvogel A.-M."/>
            <person name="Schoenle A."/>
        </authorList>
    </citation>
    <scope>NUCLEOTIDE SEQUENCE [LARGE SCALE GENOMIC DNA]</scope>
</reference>
<comment type="subcellular location">
    <subcellularLocation>
        <location evidence="2">Cytoplasm</location>
    </subcellularLocation>
    <subcellularLocation>
        <location evidence="1">Nucleus</location>
    </subcellularLocation>
</comment>
<name>A0AAV2JYK1_KNICA</name>
<organism evidence="7 8">
    <name type="scientific">Knipowitschia caucasica</name>
    <name type="common">Caucasian dwarf goby</name>
    <name type="synonym">Pomatoschistus caucasicus</name>
    <dbReference type="NCBI Taxonomy" id="637954"/>
    <lineage>
        <taxon>Eukaryota</taxon>
        <taxon>Metazoa</taxon>
        <taxon>Chordata</taxon>
        <taxon>Craniata</taxon>
        <taxon>Vertebrata</taxon>
        <taxon>Euteleostomi</taxon>
        <taxon>Actinopterygii</taxon>
        <taxon>Neopterygii</taxon>
        <taxon>Teleostei</taxon>
        <taxon>Neoteleostei</taxon>
        <taxon>Acanthomorphata</taxon>
        <taxon>Gobiaria</taxon>
        <taxon>Gobiiformes</taxon>
        <taxon>Gobioidei</taxon>
        <taxon>Gobiidae</taxon>
        <taxon>Gobiinae</taxon>
        <taxon>Knipowitschia</taxon>
    </lineage>
</organism>
<evidence type="ECO:0000256" key="3">
    <source>
        <dbReference type="ARBA" id="ARBA00022490"/>
    </source>
</evidence>
<dbReference type="FunFam" id="2.130.10.10:FF:000511">
    <property type="entry name" value="WD repeat domain 37"/>
    <property type="match status" value="1"/>
</dbReference>
<dbReference type="GO" id="GO:0005634">
    <property type="term" value="C:nucleus"/>
    <property type="evidence" value="ECO:0007669"/>
    <property type="project" value="UniProtKB-SubCell"/>
</dbReference>
<proteinExistence type="predicted"/>
<keyword evidence="8" id="KW-1185">Reference proteome</keyword>
<dbReference type="EMBL" id="OZ035836">
    <property type="protein sequence ID" value="CAL1580587.1"/>
    <property type="molecule type" value="Genomic_DNA"/>
</dbReference>
<evidence type="ECO:0000256" key="5">
    <source>
        <dbReference type="ARBA" id="ARBA00040954"/>
    </source>
</evidence>
<feature type="repeat" description="WD" evidence="6">
    <location>
        <begin position="197"/>
        <end position="238"/>
    </location>
</feature>
<dbReference type="PANTHER" id="PTHR19855">
    <property type="entry name" value="WD40 REPEAT PROTEIN 12, 37"/>
    <property type="match status" value="1"/>
</dbReference>
<dbReference type="Pfam" id="PF00400">
    <property type="entry name" value="WD40"/>
    <property type="match status" value="3"/>
</dbReference>
<gene>
    <name evidence="7" type="ORF">KC01_LOCUS11411</name>
</gene>
<evidence type="ECO:0000313" key="7">
    <source>
        <dbReference type="EMBL" id="CAL1580587.1"/>
    </source>
</evidence>
<feature type="repeat" description="WD" evidence="6">
    <location>
        <begin position="114"/>
        <end position="145"/>
    </location>
</feature>
<evidence type="ECO:0000256" key="6">
    <source>
        <dbReference type="PROSITE-ProRule" id="PRU00221"/>
    </source>
</evidence>
<evidence type="ECO:0000256" key="2">
    <source>
        <dbReference type="ARBA" id="ARBA00004496"/>
    </source>
</evidence>
<dbReference type="InterPro" id="IPR036322">
    <property type="entry name" value="WD40_repeat_dom_sf"/>
</dbReference>
<dbReference type="Proteomes" id="UP001497482">
    <property type="component" value="Chromosome 14"/>
</dbReference>
<evidence type="ECO:0000313" key="8">
    <source>
        <dbReference type="Proteomes" id="UP001497482"/>
    </source>
</evidence>
<evidence type="ECO:0000256" key="1">
    <source>
        <dbReference type="ARBA" id="ARBA00004123"/>
    </source>
</evidence>
<keyword evidence="4" id="KW-0539">Nucleus</keyword>
<dbReference type="GO" id="GO:0005737">
    <property type="term" value="C:cytoplasm"/>
    <property type="evidence" value="ECO:0007669"/>
    <property type="project" value="UniProtKB-SubCell"/>
</dbReference>
<dbReference type="InterPro" id="IPR015943">
    <property type="entry name" value="WD40/YVTN_repeat-like_dom_sf"/>
</dbReference>
<keyword evidence="6" id="KW-0853">WD repeat</keyword>
<evidence type="ECO:0000256" key="4">
    <source>
        <dbReference type="ARBA" id="ARBA00023242"/>
    </source>
</evidence>
<dbReference type="SUPFAM" id="SSF50978">
    <property type="entry name" value="WD40 repeat-like"/>
    <property type="match status" value="1"/>
</dbReference>
<protein>
    <recommendedName>
        <fullName evidence="5">WD repeat-containing protein 37</fullName>
    </recommendedName>
</protein>
<feature type="repeat" description="WD" evidence="6">
    <location>
        <begin position="71"/>
        <end position="113"/>
    </location>
</feature>
<dbReference type="InterPro" id="IPR001680">
    <property type="entry name" value="WD40_rpt"/>
</dbReference>
<keyword evidence="3" id="KW-0963">Cytoplasm</keyword>